<evidence type="ECO:0000313" key="2">
    <source>
        <dbReference type="EMBL" id="HIW99310.1"/>
    </source>
</evidence>
<gene>
    <name evidence="2" type="ORF">H9871_04120</name>
</gene>
<dbReference type="Proteomes" id="UP000824151">
    <property type="component" value="Unassembled WGS sequence"/>
</dbReference>
<dbReference type="AlphaFoldDB" id="A0A9D1USH9"/>
<reference evidence="2" key="1">
    <citation type="journal article" date="2021" name="PeerJ">
        <title>Extensive microbial diversity within the chicken gut microbiome revealed by metagenomics and culture.</title>
        <authorList>
            <person name="Gilroy R."/>
            <person name="Ravi A."/>
            <person name="Getino M."/>
            <person name="Pursley I."/>
            <person name="Horton D.L."/>
            <person name="Alikhan N.F."/>
            <person name="Baker D."/>
            <person name="Gharbi K."/>
            <person name="Hall N."/>
            <person name="Watson M."/>
            <person name="Adriaenssens E.M."/>
            <person name="Foster-Nyarko E."/>
            <person name="Jarju S."/>
            <person name="Secka A."/>
            <person name="Antonio M."/>
            <person name="Oren A."/>
            <person name="Chaudhuri R.R."/>
            <person name="La Ragione R."/>
            <person name="Hildebrand F."/>
            <person name="Pallen M.J."/>
        </authorList>
    </citation>
    <scope>NUCLEOTIDE SEQUENCE</scope>
    <source>
        <strain evidence="2">ChiHejej3B27-3195</strain>
    </source>
</reference>
<sequence length="452" mass="48734">MAKLASRTSRLTWNAALLSVLCGVVVVATAIIWPRATGTDVAMGKSEFDDWVPLKAALEPELTPTLLFPVAVALLGLLCWRRVSRLLTWGPFLVLAFIGSWIWTAALGHVGGTHSISKVFNRPSEYFRGSEDVTSIPGFLSGFIERIPMDVQDNWAVHIAGHPPGATLPFILMHRMGIEDTYTVGMIVMTLGCTAVAGVLVTVRTLGSEQMARTVAPWLVAAPAAIWMGVSGDALFAAVAAWGLALLALAATAARRSRLIGCGIGAGLLLGMCVYMSYGLVLLGVLALAVIFLGRRWAALPWAVAGALAVAAAFTVGGFKWWDAFPVLVTRYYDGIQTDRPFGYWVWANIGAWTFSVGLAAWAAFPRGVAELFRRVSRERFVVAALGCAGLASILLATLSGMSKAEIERIWLPFTLWILVLPALLPGRWHRPLLASQMATAIAIECIWTTQW</sequence>
<feature type="transmembrane region" description="Helical" evidence="1">
    <location>
        <begin position="381"/>
        <end position="399"/>
    </location>
</feature>
<evidence type="ECO:0000313" key="3">
    <source>
        <dbReference type="Proteomes" id="UP000824151"/>
    </source>
</evidence>
<keyword evidence="1" id="KW-1133">Transmembrane helix</keyword>
<feature type="transmembrane region" description="Helical" evidence="1">
    <location>
        <begin position="12"/>
        <end position="33"/>
    </location>
</feature>
<feature type="transmembrane region" description="Helical" evidence="1">
    <location>
        <begin position="266"/>
        <end position="293"/>
    </location>
</feature>
<feature type="transmembrane region" description="Helical" evidence="1">
    <location>
        <begin position="92"/>
        <end position="112"/>
    </location>
</feature>
<accession>A0A9D1USH9</accession>
<reference evidence="2" key="2">
    <citation type="submission" date="2021-04" db="EMBL/GenBank/DDBJ databases">
        <authorList>
            <person name="Gilroy R."/>
        </authorList>
    </citation>
    <scope>NUCLEOTIDE SEQUENCE</scope>
    <source>
        <strain evidence="2">ChiHejej3B27-3195</strain>
    </source>
</reference>
<protein>
    <recommendedName>
        <fullName evidence="4">Integral membrane protein</fullName>
    </recommendedName>
</protein>
<keyword evidence="1" id="KW-0812">Transmembrane</keyword>
<proteinExistence type="predicted"/>
<feature type="transmembrane region" description="Helical" evidence="1">
    <location>
        <begin position="236"/>
        <end position="254"/>
    </location>
</feature>
<feature type="transmembrane region" description="Helical" evidence="1">
    <location>
        <begin position="182"/>
        <end position="203"/>
    </location>
</feature>
<dbReference type="EMBL" id="DXGD01000147">
    <property type="protein sequence ID" value="HIW99310.1"/>
    <property type="molecule type" value="Genomic_DNA"/>
</dbReference>
<comment type="caution">
    <text evidence="2">The sequence shown here is derived from an EMBL/GenBank/DDBJ whole genome shotgun (WGS) entry which is preliminary data.</text>
</comment>
<feature type="transmembrane region" description="Helical" evidence="1">
    <location>
        <begin position="62"/>
        <end position="80"/>
    </location>
</feature>
<feature type="transmembrane region" description="Helical" evidence="1">
    <location>
        <begin position="299"/>
        <end position="322"/>
    </location>
</feature>
<keyword evidence="1" id="KW-0472">Membrane</keyword>
<evidence type="ECO:0000256" key="1">
    <source>
        <dbReference type="SAM" id="Phobius"/>
    </source>
</evidence>
<feature type="transmembrane region" description="Helical" evidence="1">
    <location>
        <begin position="342"/>
        <end position="365"/>
    </location>
</feature>
<name>A0A9D1USH9_9MICC</name>
<evidence type="ECO:0008006" key="4">
    <source>
        <dbReference type="Google" id="ProtNLM"/>
    </source>
</evidence>
<organism evidence="2 3">
    <name type="scientific">Candidatus Nesterenkonia stercoripullorum</name>
    <dbReference type="NCBI Taxonomy" id="2838701"/>
    <lineage>
        <taxon>Bacteria</taxon>
        <taxon>Bacillati</taxon>
        <taxon>Actinomycetota</taxon>
        <taxon>Actinomycetes</taxon>
        <taxon>Micrococcales</taxon>
        <taxon>Micrococcaceae</taxon>
        <taxon>Nesterenkonia</taxon>
    </lineage>
</organism>
<feature type="transmembrane region" description="Helical" evidence="1">
    <location>
        <begin position="411"/>
        <end position="429"/>
    </location>
</feature>